<evidence type="ECO:0000313" key="11">
    <source>
        <dbReference type="EMBL" id="EFW05834.1"/>
    </source>
</evidence>
<evidence type="ECO:0000313" key="12">
    <source>
        <dbReference type="Proteomes" id="UP000003157"/>
    </source>
</evidence>
<feature type="transmembrane region" description="Helical" evidence="9">
    <location>
        <begin position="174"/>
        <end position="195"/>
    </location>
</feature>
<feature type="transmembrane region" description="Helical" evidence="9">
    <location>
        <begin position="375"/>
        <end position="403"/>
    </location>
</feature>
<keyword evidence="12" id="KW-1185">Reference proteome</keyword>
<gene>
    <name evidence="11" type="ORF">HMPREF9488_00801</name>
</gene>
<dbReference type="Pfam" id="PF02378">
    <property type="entry name" value="PTS_EIIC"/>
    <property type="match status" value="1"/>
</dbReference>
<sequence length="423" mass="44645">METLEKVLSPMASYLNNNKVIQAISKGIMSTMAALMVGAAGSILLNLPIDAYQSFITSCGLNNVFNTLVNVTTNMLALYTAFTIAYAYTAQTKHDPLVAGLLSLLGFFIVTPMVTTGEGYAAVTNLPLNWLGAKGIFVSMFVAIMTSLIFIKLSDKGLIIKMPEGVPEFVSKSFTGIIPGLVVGAVFATLSFLAAQTSYGDVHNVVYTLIGQPLNGIGNSVWTGCLIYTLSGLCWFLGIHGIAVVSAIMPIWLAADAANLAATSAGAAAPNIITYQWINAVSSPGGAGATIGLVVCVLLFAKSKRYKTFGKVATIPSIVNINEPVVFGMPCMLNTLLFVPFVFLPVVFILVAYFLTTAGILPVVSGIGAPTGTPLIISGFICGGWQMAAFQIGATIVSTLVYLPFFKILDRQACEQEQNEGNV</sequence>
<feature type="domain" description="PTS EIIC type-3" evidence="10">
    <location>
        <begin position="4"/>
        <end position="405"/>
    </location>
</feature>
<keyword evidence="4 8" id="KW-0762">Sugar transport</keyword>
<dbReference type="InterPro" id="IPR004796">
    <property type="entry name" value="PTS_IIC_cello"/>
</dbReference>
<dbReference type="RefSeq" id="WP_008787917.1">
    <property type="nucleotide sequence ID" value="NZ_AKCB01000001.1"/>
</dbReference>
<comment type="function">
    <text evidence="8">The phosphoenolpyruvate-dependent sugar phosphotransferase system (PTS), a major carbohydrate active -transport system, catalyzes the phosphorylation of incoming sugar substrates concomitant with their translocation across the cell membrane.</text>
</comment>
<dbReference type="PROSITE" id="PS51105">
    <property type="entry name" value="PTS_EIIC_TYPE_3"/>
    <property type="match status" value="1"/>
</dbReference>
<dbReference type="NCBIfam" id="TIGR00410">
    <property type="entry name" value="lacE"/>
    <property type="match status" value="1"/>
</dbReference>
<dbReference type="GO" id="GO:1901264">
    <property type="term" value="P:carbohydrate derivative transport"/>
    <property type="evidence" value="ECO:0007669"/>
    <property type="project" value="TreeGrafter"/>
</dbReference>
<feature type="transmembrane region" description="Helical" evidence="9">
    <location>
        <begin position="284"/>
        <end position="301"/>
    </location>
</feature>
<comment type="caution">
    <text evidence="11">The sequence shown here is derived from an EMBL/GenBank/DDBJ whole genome shotgun (WGS) entry which is preliminary data.</text>
</comment>
<evidence type="ECO:0000259" key="10">
    <source>
        <dbReference type="PROSITE" id="PS51105"/>
    </source>
</evidence>
<dbReference type="PIRSF" id="PIRSF006351">
    <property type="entry name" value="PTS_EIIC-Cellobiose"/>
    <property type="match status" value="1"/>
</dbReference>
<dbReference type="STRING" id="100884.GCA_000269565_00902"/>
<feature type="transmembrane region" description="Helical" evidence="9">
    <location>
        <begin position="96"/>
        <end position="115"/>
    </location>
</feature>
<feature type="transmembrane region" description="Helical" evidence="9">
    <location>
        <begin position="221"/>
        <end position="245"/>
    </location>
</feature>
<dbReference type="InterPro" id="IPR004501">
    <property type="entry name" value="PTS_EIIC_3"/>
</dbReference>
<feature type="transmembrane region" description="Helical" evidence="9">
    <location>
        <begin position="67"/>
        <end position="89"/>
    </location>
</feature>
<evidence type="ECO:0000256" key="9">
    <source>
        <dbReference type="SAM" id="Phobius"/>
    </source>
</evidence>
<dbReference type="Proteomes" id="UP000003157">
    <property type="component" value="Unassembled WGS sequence"/>
</dbReference>
<organism evidence="11 12">
    <name type="scientific">Coprobacillus cateniformis</name>
    <dbReference type="NCBI Taxonomy" id="100884"/>
    <lineage>
        <taxon>Bacteria</taxon>
        <taxon>Bacillati</taxon>
        <taxon>Bacillota</taxon>
        <taxon>Erysipelotrichia</taxon>
        <taxon>Erysipelotrichales</taxon>
        <taxon>Coprobacillaceae</taxon>
        <taxon>Coprobacillus</taxon>
    </lineage>
</organism>
<evidence type="ECO:0000256" key="1">
    <source>
        <dbReference type="ARBA" id="ARBA00004651"/>
    </source>
</evidence>
<evidence type="ECO:0000256" key="8">
    <source>
        <dbReference type="PIRNR" id="PIRNR006351"/>
    </source>
</evidence>
<evidence type="ECO:0000256" key="2">
    <source>
        <dbReference type="ARBA" id="ARBA00022448"/>
    </source>
</evidence>
<dbReference type="HOGENOM" id="CLU_029688_1_0_9"/>
<name>E7G7R3_9FIRM</name>
<reference evidence="11 12" key="1">
    <citation type="submission" date="2010-12" db="EMBL/GenBank/DDBJ databases">
        <title>The Genome Sequence of Coprobacillus sp. strain 29_1.</title>
        <authorList>
            <consortium name="The Broad Institute Genome Sequencing Platform"/>
            <person name="Earl A."/>
            <person name="Ward D."/>
            <person name="Feldgarden M."/>
            <person name="Gevers D."/>
            <person name="Daigneault M."/>
            <person name="Sibley C.D."/>
            <person name="White A."/>
            <person name="Strauss J."/>
            <person name="Allen-Vercoe E."/>
            <person name="Young S.K."/>
            <person name="Zeng Q."/>
            <person name="Gargeya S."/>
            <person name="Fitzgerald M."/>
            <person name="Haas B."/>
            <person name="Abouelleil A."/>
            <person name="Alvarado L."/>
            <person name="Arachchi H.M."/>
            <person name="Berlin A."/>
            <person name="Brown A."/>
            <person name="Chapman S.B."/>
            <person name="Chen Z."/>
            <person name="Dunbar C."/>
            <person name="Freedman E."/>
            <person name="Gearin G."/>
            <person name="Gellesch M."/>
            <person name="Goldberg J."/>
            <person name="Griggs A."/>
            <person name="Gujja S."/>
            <person name="Heilman E."/>
            <person name="Heiman D."/>
            <person name="Howarth C."/>
            <person name="Larson L."/>
            <person name="Lui A."/>
            <person name="MacDonald P.J.P."/>
            <person name="Mehta T."/>
            <person name="Montmayeur A."/>
            <person name="Murphy C."/>
            <person name="Neiman D."/>
            <person name="Pearson M."/>
            <person name="Priest M."/>
            <person name="Roberts A."/>
            <person name="Saif S."/>
            <person name="Shea T."/>
            <person name="Shenoy N."/>
            <person name="Sisk P."/>
            <person name="Stolte C."/>
            <person name="Sykes S."/>
            <person name="White J."/>
            <person name="Yandava C."/>
            <person name="Nusbaum C."/>
            <person name="Birren B."/>
        </authorList>
    </citation>
    <scope>NUCLEOTIDE SEQUENCE [LARGE SCALE GENOMIC DNA]</scope>
    <source>
        <strain evidence="11 12">29_1</strain>
    </source>
</reference>
<dbReference type="InterPro" id="IPR051088">
    <property type="entry name" value="PTS_Sugar-EIIC/EIIB"/>
</dbReference>
<dbReference type="GO" id="GO:0008982">
    <property type="term" value="F:protein-N(PI)-phosphohistidine-sugar phosphotransferase activity"/>
    <property type="evidence" value="ECO:0007669"/>
    <property type="project" value="UniProtKB-UniRule"/>
</dbReference>
<evidence type="ECO:0000256" key="4">
    <source>
        <dbReference type="ARBA" id="ARBA00022597"/>
    </source>
</evidence>
<evidence type="ECO:0000256" key="7">
    <source>
        <dbReference type="ARBA" id="ARBA00023136"/>
    </source>
</evidence>
<dbReference type="PANTHER" id="PTHR33989">
    <property type="match status" value="1"/>
</dbReference>
<evidence type="ECO:0000256" key="5">
    <source>
        <dbReference type="ARBA" id="ARBA00022692"/>
    </source>
</evidence>
<feature type="transmembrane region" description="Helical" evidence="9">
    <location>
        <begin position="135"/>
        <end position="153"/>
    </location>
</feature>
<dbReference type="GO" id="GO:0005886">
    <property type="term" value="C:plasma membrane"/>
    <property type="evidence" value="ECO:0007669"/>
    <property type="project" value="UniProtKB-SubCell"/>
</dbReference>
<proteinExistence type="predicted"/>
<accession>E7G7R3</accession>
<feature type="transmembrane region" description="Helical" evidence="9">
    <location>
        <begin position="336"/>
        <end position="355"/>
    </location>
</feature>
<dbReference type="PANTHER" id="PTHR33989:SF4">
    <property type="entry name" value="PTS SYSTEM N,N'-DIACETYLCHITOBIOSE-SPECIFIC EIIC COMPONENT"/>
    <property type="match status" value="1"/>
</dbReference>
<keyword evidence="7 8" id="KW-0472">Membrane</keyword>
<dbReference type="InterPro" id="IPR003352">
    <property type="entry name" value="PTS_EIIC"/>
</dbReference>
<keyword evidence="5 9" id="KW-0812">Transmembrane</keyword>
<dbReference type="EMBL" id="ADKX01000012">
    <property type="protein sequence ID" value="EFW05834.1"/>
    <property type="molecule type" value="Genomic_DNA"/>
</dbReference>
<keyword evidence="3 8" id="KW-1003">Cell membrane</keyword>
<keyword evidence="6 9" id="KW-1133">Transmembrane helix</keyword>
<feature type="transmembrane region" description="Helical" evidence="9">
    <location>
        <begin position="27"/>
        <end position="47"/>
    </location>
</feature>
<evidence type="ECO:0000256" key="6">
    <source>
        <dbReference type="ARBA" id="ARBA00022989"/>
    </source>
</evidence>
<dbReference type="eggNOG" id="COG1455">
    <property type="taxonomic scope" value="Bacteria"/>
</dbReference>
<dbReference type="GO" id="GO:0009401">
    <property type="term" value="P:phosphoenolpyruvate-dependent sugar phosphotransferase system"/>
    <property type="evidence" value="ECO:0007669"/>
    <property type="project" value="InterPro"/>
</dbReference>
<comment type="subcellular location">
    <subcellularLocation>
        <location evidence="1">Cell membrane</location>
        <topology evidence="1">Multi-pass membrane protein</topology>
    </subcellularLocation>
</comment>
<evidence type="ECO:0000256" key="3">
    <source>
        <dbReference type="ARBA" id="ARBA00022475"/>
    </source>
</evidence>
<dbReference type="AlphaFoldDB" id="E7G7R3"/>
<keyword evidence="2 8" id="KW-0813">Transport</keyword>
<dbReference type="OrthoDB" id="1641940at2"/>
<dbReference type="GeneID" id="78228788"/>
<protein>
    <recommendedName>
        <fullName evidence="8">Permease IIC component</fullName>
    </recommendedName>
</protein>